<organism evidence="11 12">
    <name type="scientific">Rhodocytophaga rosea</name>
    <dbReference type="NCBI Taxonomy" id="2704465"/>
    <lineage>
        <taxon>Bacteria</taxon>
        <taxon>Pseudomonadati</taxon>
        <taxon>Bacteroidota</taxon>
        <taxon>Cytophagia</taxon>
        <taxon>Cytophagales</taxon>
        <taxon>Rhodocytophagaceae</taxon>
        <taxon>Rhodocytophaga</taxon>
    </lineage>
</organism>
<sequence length="546" mass="61368">MNTAIANASVGYQFNDKLSAIVSGNYQGRGRDVSYYHPMKDRFYNTPDSLTYLDEKNKAKQRYPHPDRAMDKYGANLFLRFNPTNKIHLSLSSGLQNSEVQNSYNAYFVSTLTTAKSKSGYADLKANIYGLSAQISYLNGKQDPHVGSVGSMYDFSTLDAILEYEIKLTNNLSVKPGANFRKAIYDDTRYWDATKNEGNLSARTQLDTYAGSLRVDYKAFNEKLRLVGGARIDKFTYPDKGFVSYQLAANYKPSERHLIRAVYSRAYRSAFIFDTYLNLVQRAPMTGPGLPEGSYTEAALMGNKNLNMLQSDLLELGYRSKLADNLSFDLEAYYNTTKDYTGIIAGASTFEPGATPSDPIAVKTLVKIENLPLSVRQLGTTISVNYVLNRLQVKPFLTFQKTTLYDYSKYSNTADAFPTASNNGNAAEYNMYSGLGTKMKHQFTPAVFGGAYINYQVSQKLNINVNPYYYSAQTFYHQDNLTFHDNTRGIEHIDPKLLLNATVNYSPVKPISLFVTVKNLLNNSNSEYYRTDRIGSMILVGASLRY</sequence>
<keyword evidence="9" id="KW-0998">Cell outer membrane</keyword>
<keyword evidence="8 11" id="KW-0675">Receptor</keyword>
<evidence type="ECO:0000256" key="1">
    <source>
        <dbReference type="ARBA" id="ARBA00004571"/>
    </source>
</evidence>
<dbReference type="GO" id="GO:0044718">
    <property type="term" value="P:siderophore transmembrane transport"/>
    <property type="evidence" value="ECO:0007669"/>
    <property type="project" value="TreeGrafter"/>
</dbReference>
<dbReference type="PANTHER" id="PTHR30069:SF29">
    <property type="entry name" value="HEMOGLOBIN AND HEMOGLOBIN-HAPTOGLOBIN-BINDING PROTEIN 1-RELATED"/>
    <property type="match status" value="1"/>
</dbReference>
<feature type="domain" description="TonB-dependent receptor-like beta-barrel" evidence="10">
    <location>
        <begin position="25"/>
        <end position="520"/>
    </location>
</feature>
<comment type="subcellular location">
    <subcellularLocation>
        <location evidence="1">Cell outer membrane</location>
        <topology evidence="1">Multi-pass membrane protein</topology>
    </subcellularLocation>
</comment>
<dbReference type="PANTHER" id="PTHR30069">
    <property type="entry name" value="TONB-DEPENDENT OUTER MEMBRANE RECEPTOR"/>
    <property type="match status" value="1"/>
</dbReference>
<evidence type="ECO:0000256" key="3">
    <source>
        <dbReference type="ARBA" id="ARBA00022452"/>
    </source>
</evidence>
<accession>A0A6C0GCW5</accession>
<evidence type="ECO:0000256" key="4">
    <source>
        <dbReference type="ARBA" id="ARBA00022692"/>
    </source>
</evidence>
<keyword evidence="6" id="KW-0798">TonB box</keyword>
<keyword evidence="12" id="KW-1185">Reference proteome</keyword>
<keyword evidence="2" id="KW-0813">Transport</keyword>
<evidence type="ECO:0000256" key="6">
    <source>
        <dbReference type="ARBA" id="ARBA00023077"/>
    </source>
</evidence>
<dbReference type="EMBL" id="CP048222">
    <property type="protein sequence ID" value="QHT65694.1"/>
    <property type="molecule type" value="Genomic_DNA"/>
</dbReference>
<dbReference type="AlphaFoldDB" id="A0A6C0GCW5"/>
<evidence type="ECO:0000313" key="11">
    <source>
        <dbReference type="EMBL" id="QHT65694.1"/>
    </source>
</evidence>
<evidence type="ECO:0000313" key="12">
    <source>
        <dbReference type="Proteomes" id="UP000480178"/>
    </source>
</evidence>
<dbReference type="SUPFAM" id="SSF56935">
    <property type="entry name" value="Porins"/>
    <property type="match status" value="1"/>
</dbReference>
<evidence type="ECO:0000256" key="7">
    <source>
        <dbReference type="ARBA" id="ARBA00023136"/>
    </source>
</evidence>
<reference evidence="11 12" key="1">
    <citation type="submission" date="2020-01" db="EMBL/GenBank/DDBJ databases">
        <authorList>
            <person name="Kim M.K."/>
        </authorList>
    </citation>
    <scope>NUCLEOTIDE SEQUENCE [LARGE SCALE GENOMIC DNA]</scope>
    <source>
        <strain evidence="11 12">172606-1</strain>
    </source>
</reference>
<evidence type="ECO:0000256" key="9">
    <source>
        <dbReference type="ARBA" id="ARBA00023237"/>
    </source>
</evidence>
<evidence type="ECO:0000259" key="10">
    <source>
        <dbReference type="Pfam" id="PF00593"/>
    </source>
</evidence>
<evidence type="ECO:0000256" key="8">
    <source>
        <dbReference type="ARBA" id="ARBA00023170"/>
    </source>
</evidence>
<dbReference type="InterPro" id="IPR039426">
    <property type="entry name" value="TonB-dep_rcpt-like"/>
</dbReference>
<name>A0A6C0GCW5_9BACT</name>
<gene>
    <name evidence="11" type="ORF">GXP67_02940</name>
</gene>
<dbReference type="InterPro" id="IPR036942">
    <property type="entry name" value="Beta-barrel_TonB_sf"/>
</dbReference>
<protein>
    <submittedName>
        <fullName evidence="11">TonB-dependent receptor</fullName>
    </submittedName>
</protein>
<proteinExistence type="predicted"/>
<dbReference type="GO" id="GO:0009279">
    <property type="term" value="C:cell outer membrane"/>
    <property type="evidence" value="ECO:0007669"/>
    <property type="project" value="UniProtKB-SubCell"/>
</dbReference>
<dbReference type="Proteomes" id="UP000480178">
    <property type="component" value="Chromosome"/>
</dbReference>
<dbReference type="InterPro" id="IPR000531">
    <property type="entry name" value="Beta-barrel_TonB"/>
</dbReference>
<dbReference type="Gene3D" id="2.40.170.20">
    <property type="entry name" value="TonB-dependent receptor, beta-barrel domain"/>
    <property type="match status" value="1"/>
</dbReference>
<keyword evidence="7" id="KW-0472">Membrane</keyword>
<keyword evidence="4" id="KW-0812">Transmembrane</keyword>
<evidence type="ECO:0000256" key="5">
    <source>
        <dbReference type="ARBA" id="ARBA00022729"/>
    </source>
</evidence>
<dbReference type="KEGG" id="rhoz:GXP67_02940"/>
<keyword evidence="5" id="KW-0732">Signal</keyword>
<dbReference type="RefSeq" id="WP_162441774.1">
    <property type="nucleotide sequence ID" value="NZ_CP048222.1"/>
</dbReference>
<dbReference type="Pfam" id="PF00593">
    <property type="entry name" value="TonB_dep_Rec_b-barrel"/>
    <property type="match status" value="1"/>
</dbReference>
<evidence type="ECO:0000256" key="2">
    <source>
        <dbReference type="ARBA" id="ARBA00022448"/>
    </source>
</evidence>
<keyword evidence="3" id="KW-1134">Transmembrane beta strand</keyword>
<dbReference type="GO" id="GO:0015344">
    <property type="term" value="F:siderophore uptake transmembrane transporter activity"/>
    <property type="evidence" value="ECO:0007669"/>
    <property type="project" value="TreeGrafter"/>
</dbReference>